<dbReference type="PRINTS" id="PR00080">
    <property type="entry name" value="SDRFAMILY"/>
</dbReference>
<accession>A0A0B8T673</accession>
<gene>
    <name evidence="4" type="ORF">DI53_3610</name>
</gene>
<keyword evidence="5" id="KW-1185">Reference proteome</keyword>
<dbReference type="InterPro" id="IPR020904">
    <property type="entry name" value="Sc_DH/Rdtase_CS"/>
</dbReference>
<dbReference type="AlphaFoldDB" id="A0A0B8T673"/>
<organism evidence="4 5">
    <name type="scientific">Sphingobacterium deserti</name>
    <dbReference type="NCBI Taxonomy" id="1229276"/>
    <lineage>
        <taxon>Bacteria</taxon>
        <taxon>Pseudomonadati</taxon>
        <taxon>Bacteroidota</taxon>
        <taxon>Sphingobacteriia</taxon>
        <taxon>Sphingobacteriales</taxon>
        <taxon>Sphingobacteriaceae</taxon>
        <taxon>Sphingobacterium</taxon>
    </lineage>
</organism>
<dbReference type="InterPro" id="IPR036291">
    <property type="entry name" value="NAD(P)-bd_dom_sf"/>
</dbReference>
<evidence type="ECO:0000256" key="2">
    <source>
        <dbReference type="ARBA" id="ARBA00023002"/>
    </source>
</evidence>
<evidence type="ECO:0000313" key="4">
    <source>
        <dbReference type="EMBL" id="KGE12570.1"/>
    </source>
</evidence>
<dbReference type="PANTHER" id="PTHR44196">
    <property type="entry name" value="DEHYDROGENASE/REDUCTASE SDR FAMILY MEMBER 7B"/>
    <property type="match status" value="1"/>
</dbReference>
<evidence type="ECO:0000256" key="3">
    <source>
        <dbReference type="RuleBase" id="RU000363"/>
    </source>
</evidence>
<dbReference type="PRINTS" id="PR00081">
    <property type="entry name" value="GDHRDH"/>
</dbReference>
<sequence length="245" mass="27047">MDSKQNKKVLITGGTAGIGRAIALLLAEAGYHVTLIGRDYEKLQDLLTDYNKLERRGTLNGLIADLTDERAIEKILQEYLDDYGCPDIFINNAGLPYNGVMDEQGDSLAYLVKTNLWAYMHLAGKIGSRMIQNGVQGDIINVGSMSADVREKNSSAYVGTKAGIQGFSEAFRKEINPHGVRVSLIEPGAVGTDMQPTSPAEERDMQKNEEMLLAEDIADAVLYILERPRRNNIAVLQIKPTKQYI</sequence>
<dbReference type="EMBL" id="JJMU01000066">
    <property type="protein sequence ID" value="KGE12570.1"/>
    <property type="molecule type" value="Genomic_DNA"/>
</dbReference>
<protein>
    <submittedName>
        <fullName evidence="4">Short-chain dehydrogenase/reductase SDR</fullName>
    </submittedName>
</protein>
<proteinExistence type="inferred from homology"/>
<dbReference type="SUPFAM" id="SSF51735">
    <property type="entry name" value="NAD(P)-binding Rossmann-fold domains"/>
    <property type="match status" value="1"/>
</dbReference>
<keyword evidence="2" id="KW-0560">Oxidoreductase</keyword>
<dbReference type="Pfam" id="PF00106">
    <property type="entry name" value="adh_short"/>
    <property type="match status" value="1"/>
</dbReference>
<reference evidence="5" key="1">
    <citation type="submission" date="2014-04" db="EMBL/GenBank/DDBJ databases">
        <title>Whole-Genome optical mapping and complete genome sequence of Sphingobacterium deserti sp. nov., a new spaces isolated from desert in the west of China.</title>
        <authorList>
            <person name="Teng C."/>
            <person name="Zhou Z."/>
            <person name="Li X."/>
            <person name="Chen M."/>
            <person name="Lin M."/>
            <person name="Wang L."/>
            <person name="Su S."/>
            <person name="Zhang C."/>
            <person name="Zhang W."/>
        </authorList>
    </citation>
    <scope>NUCLEOTIDE SEQUENCE [LARGE SCALE GENOMIC DNA]</scope>
    <source>
        <strain evidence="5">ACCC05744</strain>
    </source>
</reference>
<dbReference type="STRING" id="1229276.DI53_3610"/>
<dbReference type="OrthoDB" id="658698at2"/>
<dbReference type="RefSeq" id="WP_037502965.1">
    <property type="nucleotide sequence ID" value="NZ_JJMU01000066.1"/>
</dbReference>
<dbReference type="PATRIC" id="fig|1229276.3.peg.3726"/>
<evidence type="ECO:0000256" key="1">
    <source>
        <dbReference type="ARBA" id="ARBA00006484"/>
    </source>
</evidence>
<dbReference type="GO" id="GO:0016491">
    <property type="term" value="F:oxidoreductase activity"/>
    <property type="evidence" value="ECO:0007669"/>
    <property type="project" value="UniProtKB-KW"/>
</dbReference>
<comment type="similarity">
    <text evidence="1 3">Belongs to the short-chain dehydrogenases/reductases (SDR) family.</text>
</comment>
<dbReference type="InterPro" id="IPR002347">
    <property type="entry name" value="SDR_fam"/>
</dbReference>
<dbReference type="PANTHER" id="PTHR44196:SF1">
    <property type="entry name" value="DEHYDROGENASE_REDUCTASE SDR FAMILY MEMBER 7B"/>
    <property type="match status" value="1"/>
</dbReference>
<name>A0A0B8T673_9SPHI</name>
<dbReference type="CDD" id="cd05233">
    <property type="entry name" value="SDR_c"/>
    <property type="match status" value="1"/>
</dbReference>
<dbReference type="Proteomes" id="UP000031802">
    <property type="component" value="Unassembled WGS sequence"/>
</dbReference>
<reference evidence="4 5" key="2">
    <citation type="journal article" date="2015" name="PLoS ONE">
        <title>Whole-Genome Optical Mapping and Finished Genome Sequence of Sphingobacterium deserti sp. nov., a New Species Isolated from the Western Desert of China.</title>
        <authorList>
            <person name="Teng C."/>
            <person name="Zhou Z."/>
            <person name="Molnar I."/>
            <person name="Li X."/>
            <person name="Tang R."/>
            <person name="Chen M."/>
            <person name="Wang L."/>
            <person name="Su S."/>
            <person name="Zhang W."/>
            <person name="Lin M."/>
        </authorList>
    </citation>
    <scope>NUCLEOTIDE SEQUENCE [LARGE SCALE GENOMIC DNA]</scope>
    <source>
        <strain evidence="5">ACCC05744</strain>
    </source>
</reference>
<dbReference type="GO" id="GO:0016020">
    <property type="term" value="C:membrane"/>
    <property type="evidence" value="ECO:0007669"/>
    <property type="project" value="TreeGrafter"/>
</dbReference>
<dbReference type="Gene3D" id="3.40.50.720">
    <property type="entry name" value="NAD(P)-binding Rossmann-like Domain"/>
    <property type="match status" value="1"/>
</dbReference>
<dbReference type="eggNOG" id="COG4221">
    <property type="taxonomic scope" value="Bacteria"/>
</dbReference>
<dbReference type="PROSITE" id="PS00061">
    <property type="entry name" value="ADH_SHORT"/>
    <property type="match status" value="1"/>
</dbReference>
<evidence type="ECO:0000313" key="5">
    <source>
        <dbReference type="Proteomes" id="UP000031802"/>
    </source>
</evidence>
<comment type="caution">
    <text evidence="4">The sequence shown here is derived from an EMBL/GenBank/DDBJ whole genome shotgun (WGS) entry which is preliminary data.</text>
</comment>